<protein>
    <submittedName>
        <fullName evidence="1">Uncharacterized protein</fullName>
    </submittedName>
</protein>
<keyword evidence="2" id="KW-1185">Reference proteome</keyword>
<reference evidence="1 2" key="1">
    <citation type="journal article" date="2019" name="Sci. Rep.">
        <title>Orb-weaving spider Araneus ventricosus genome elucidates the spidroin gene catalogue.</title>
        <authorList>
            <person name="Kono N."/>
            <person name="Nakamura H."/>
            <person name="Ohtoshi R."/>
            <person name="Moran D.A.P."/>
            <person name="Shinohara A."/>
            <person name="Yoshida Y."/>
            <person name="Fujiwara M."/>
            <person name="Mori M."/>
            <person name="Tomita M."/>
            <person name="Arakawa K."/>
        </authorList>
    </citation>
    <scope>NUCLEOTIDE SEQUENCE [LARGE SCALE GENOMIC DNA]</scope>
</reference>
<name>A0A4Y2V8J1_ARAVE</name>
<dbReference type="Proteomes" id="UP000499080">
    <property type="component" value="Unassembled WGS sequence"/>
</dbReference>
<evidence type="ECO:0000313" key="1">
    <source>
        <dbReference type="EMBL" id="GBO21589.1"/>
    </source>
</evidence>
<gene>
    <name evidence="1" type="ORF">AVEN_205540_1</name>
</gene>
<dbReference type="AlphaFoldDB" id="A0A4Y2V8J1"/>
<comment type="caution">
    <text evidence="1">The sequence shown here is derived from an EMBL/GenBank/DDBJ whole genome shotgun (WGS) entry which is preliminary data.</text>
</comment>
<sequence length="98" mass="11218">MKRPQEIVDDLSSRGYVINRITKMKSYRLKNSSAHAFPLAAEIKKKRKYLNIYNEKSICYFQGEDRSLQEKKSKATIYVINCSGFYHAAEPPSGGPNV</sequence>
<organism evidence="1 2">
    <name type="scientific">Araneus ventricosus</name>
    <name type="common">Orbweaver spider</name>
    <name type="synonym">Epeira ventricosa</name>
    <dbReference type="NCBI Taxonomy" id="182803"/>
    <lineage>
        <taxon>Eukaryota</taxon>
        <taxon>Metazoa</taxon>
        <taxon>Ecdysozoa</taxon>
        <taxon>Arthropoda</taxon>
        <taxon>Chelicerata</taxon>
        <taxon>Arachnida</taxon>
        <taxon>Araneae</taxon>
        <taxon>Araneomorphae</taxon>
        <taxon>Entelegynae</taxon>
        <taxon>Araneoidea</taxon>
        <taxon>Araneidae</taxon>
        <taxon>Araneus</taxon>
    </lineage>
</organism>
<dbReference type="EMBL" id="BGPR01044757">
    <property type="protein sequence ID" value="GBO21589.1"/>
    <property type="molecule type" value="Genomic_DNA"/>
</dbReference>
<evidence type="ECO:0000313" key="2">
    <source>
        <dbReference type="Proteomes" id="UP000499080"/>
    </source>
</evidence>
<proteinExistence type="predicted"/>
<accession>A0A4Y2V8J1</accession>